<protein>
    <submittedName>
        <fullName evidence="1">DivIVA domain-containing protein</fullName>
    </submittedName>
</protein>
<keyword evidence="2" id="KW-1185">Reference proteome</keyword>
<dbReference type="Proteomes" id="UP001500390">
    <property type="component" value="Unassembled WGS sequence"/>
</dbReference>
<dbReference type="RefSeq" id="WP_159904706.1">
    <property type="nucleotide sequence ID" value="NZ_BAABFX010000010.1"/>
</dbReference>
<evidence type="ECO:0000313" key="1">
    <source>
        <dbReference type="EMBL" id="GAA4389950.1"/>
    </source>
</evidence>
<dbReference type="InterPro" id="IPR019933">
    <property type="entry name" value="DivIVA_domain"/>
</dbReference>
<accession>A0ABP8JF94</accession>
<proteinExistence type="predicted"/>
<name>A0ABP8JF94_9MICO</name>
<reference evidence="2" key="1">
    <citation type="journal article" date="2019" name="Int. J. Syst. Evol. Microbiol.">
        <title>The Global Catalogue of Microorganisms (GCM) 10K type strain sequencing project: providing services to taxonomists for standard genome sequencing and annotation.</title>
        <authorList>
            <consortium name="The Broad Institute Genomics Platform"/>
            <consortium name="The Broad Institute Genome Sequencing Center for Infectious Disease"/>
            <person name="Wu L."/>
            <person name="Ma J."/>
        </authorList>
    </citation>
    <scope>NUCLEOTIDE SEQUENCE [LARGE SCALE GENOMIC DNA]</scope>
    <source>
        <strain evidence="2">JCM 17738</strain>
    </source>
</reference>
<dbReference type="Gene3D" id="6.10.250.660">
    <property type="match status" value="2"/>
</dbReference>
<comment type="caution">
    <text evidence="1">The sequence shown here is derived from an EMBL/GenBank/DDBJ whole genome shotgun (WGS) entry which is preliminary data.</text>
</comment>
<gene>
    <name evidence="1" type="ORF">GCM10023153_06700</name>
</gene>
<dbReference type="EMBL" id="BAABFX010000010">
    <property type="protein sequence ID" value="GAA4389950.1"/>
    <property type="molecule type" value="Genomic_DNA"/>
</dbReference>
<organism evidence="1 2">
    <name type="scientific">Ornithinibacter aureus</name>
    <dbReference type="NCBI Taxonomy" id="622664"/>
    <lineage>
        <taxon>Bacteria</taxon>
        <taxon>Bacillati</taxon>
        <taxon>Actinomycetota</taxon>
        <taxon>Actinomycetes</taxon>
        <taxon>Micrococcales</taxon>
        <taxon>Intrasporangiaceae</taxon>
        <taxon>Ornithinibacter</taxon>
    </lineage>
</organism>
<dbReference type="NCBIfam" id="TIGR03544">
    <property type="entry name" value="DivI1A_domain"/>
    <property type="match status" value="2"/>
</dbReference>
<sequence>MPSLLTGEQVLNALFSQTQFRVGYDEREVDDLLDRAVSALRHHEAGRPVADALLVSSEVAAVRFTQTKWRRGYDQTEVDAFLENLVWSLQQHESGGVEG</sequence>
<evidence type="ECO:0000313" key="2">
    <source>
        <dbReference type="Proteomes" id="UP001500390"/>
    </source>
</evidence>